<comment type="caution">
    <text evidence="1">The sequence shown here is derived from an EMBL/GenBank/DDBJ whole genome shotgun (WGS) entry which is preliminary data.</text>
</comment>
<name>X0YVT7_9ZZZZ</name>
<dbReference type="PANTHER" id="PTHR11803:SF39">
    <property type="entry name" value="2-IMINOBUTANOATE_2-IMINOPROPANOATE DEAMINASE"/>
    <property type="match status" value="1"/>
</dbReference>
<evidence type="ECO:0000313" key="1">
    <source>
        <dbReference type="EMBL" id="GAG60335.1"/>
    </source>
</evidence>
<dbReference type="GO" id="GO:0019239">
    <property type="term" value="F:deaminase activity"/>
    <property type="evidence" value="ECO:0007669"/>
    <property type="project" value="TreeGrafter"/>
</dbReference>
<accession>X0YVT7</accession>
<dbReference type="InterPro" id="IPR006175">
    <property type="entry name" value="YjgF/YER057c/UK114"/>
</dbReference>
<gene>
    <name evidence="1" type="ORF">S01H4_03925</name>
</gene>
<proteinExistence type="predicted"/>
<dbReference type="Pfam" id="PF01042">
    <property type="entry name" value="Ribonuc_L-PSP"/>
    <property type="match status" value="1"/>
</dbReference>
<dbReference type="PANTHER" id="PTHR11803">
    <property type="entry name" value="2-IMINOBUTANOATE/2-IMINOPROPANOATE DEAMINASE RIDA"/>
    <property type="match status" value="1"/>
</dbReference>
<dbReference type="SUPFAM" id="SSF55298">
    <property type="entry name" value="YjgF-like"/>
    <property type="match status" value="1"/>
</dbReference>
<protein>
    <submittedName>
        <fullName evidence="1">Uncharacterized protein</fullName>
    </submittedName>
</protein>
<reference evidence="1" key="1">
    <citation type="journal article" date="2014" name="Front. Microbiol.">
        <title>High frequency of phylogenetically diverse reductive dehalogenase-homologous genes in deep subseafloor sedimentary metagenomes.</title>
        <authorList>
            <person name="Kawai M."/>
            <person name="Futagami T."/>
            <person name="Toyoda A."/>
            <person name="Takaki Y."/>
            <person name="Nishi S."/>
            <person name="Hori S."/>
            <person name="Arai W."/>
            <person name="Tsubouchi T."/>
            <person name="Morono Y."/>
            <person name="Uchiyama I."/>
            <person name="Ito T."/>
            <person name="Fujiyama A."/>
            <person name="Inagaki F."/>
            <person name="Takami H."/>
        </authorList>
    </citation>
    <scope>NUCLEOTIDE SEQUENCE</scope>
    <source>
        <strain evidence="1">Expedition CK06-06</strain>
    </source>
</reference>
<feature type="non-terminal residue" evidence="1">
    <location>
        <position position="1"/>
    </location>
</feature>
<dbReference type="AlphaFoldDB" id="X0YVT7"/>
<organism evidence="1">
    <name type="scientific">marine sediment metagenome</name>
    <dbReference type="NCBI Taxonomy" id="412755"/>
    <lineage>
        <taxon>unclassified sequences</taxon>
        <taxon>metagenomes</taxon>
        <taxon>ecological metagenomes</taxon>
    </lineage>
</organism>
<dbReference type="GO" id="GO:0005829">
    <property type="term" value="C:cytosol"/>
    <property type="evidence" value="ECO:0007669"/>
    <property type="project" value="TreeGrafter"/>
</dbReference>
<dbReference type="Gene3D" id="3.30.1330.40">
    <property type="entry name" value="RutC-like"/>
    <property type="match status" value="1"/>
</dbReference>
<dbReference type="CDD" id="cd00448">
    <property type="entry name" value="YjgF_YER057c_UK114_family"/>
    <property type="match status" value="1"/>
</dbReference>
<sequence length="98" mass="10891">FIFTSGQGALHPKTNEVVGESIIEQTRHTLNNLKNILESAGSSFDKVVKVNAYLADINDFNDFNEAYKEFFKAPYPARTTIGCKLIGIKVEIDLVALK</sequence>
<dbReference type="EMBL" id="BART01001006">
    <property type="protein sequence ID" value="GAG60335.1"/>
    <property type="molecule type" value="Genomic_DNA"/>
</dbReference>
<dbReference type="InterPro" id="IPR035959">
    <property type="entry name" value="RutC-like_sf"/>
</dbReference>